<evidence type="ECO:0000313" key="1">
    <source>
        <dbReference type="EMBL" id="GAA2392479.1"/>
    </source>
</evidence>
<protein>
    <recommendedName>
        <fullName evidence="3">Secreted protein</fullName>
    </recommendedName>
</protein>
<evidence type="ECO:0008006" key="3">
    <source>
        <dbReference type="Google" id="ProtNLM"/>
    </source>
</evidence>
<comment type="caution">
    <text evidence="1">The sequence shown here is derived from an EMBL/GenBank/DDBJ whole genome shotgun (WGS) entry which is preliminary data.</text>
</comment>
<accession>A0ABP5V5J4</accession>
<proteinExistence type="predicted"/>
<organism evidence="1 2">
    <name type="scientific">Dactylosporangium salmoneum</name>
    <dbReference type="NCBI Taxonomy" id="53361"/>
    <lineage>
        <taxon>Bacteria</taxon>
        <taxon>Bacillati</taxon>
        <taxon>Actinomycetota</taxon>
        <taxon>Actinomycetes</taxon>
        <taxon>Micromonosporales</taxon>
        <taxon>Micromonosporaceae</taxon>
        <taxon>Dactylosporangium</taxon>
    </lineage>
</organism>
<dbReference type="EMBL" id="BAAARV010000130">
    <property type="protein sequence ID" value="GAA2392479.1"/>
    <property type="molecule type" value="Genomic_DNA"/>
</dbReference>
<evidence type="ECO:0000313" key="2">
    <source>
        <dbReference type="Proteomes" id="UP001501444"/>
    </source>
</evidence>
<sequence length="67" mass="7015">MLIVAAALAVVMGGCVLLARRIRRRGLGGGLMSVAEEIYLPSARRSRAVVQAEVRSSTPNGQDPPGL</sequence>
<gene>
    <name evidence="1" type="ORF">GCM10010170_105180</name>
</gene>
<reference evidence="2" key="1">
    <citation type="journal article" date="2019" name="Int. J. Syst. Evol. Microbiol.">
        <title>The Global Catalogue of Microorganisms (GCM) 10K type strain sequencing project: providing services to taxonomists for standard genome sequencing and annotation.</title>
        <authorList>
            <consortium name="The Broad Institute Genomics Platform"/>
            <consortium name="The Broad Institute Genome Sequencing Center for Infectious Disease"/>
            <person name="Wu L."/>
            <person name="Ma J."/>
        </authorList>
    </citation>
    <scope>NUCLEOTIDE SEQUENCE [LARGE SCALE GENOMIC DNA]</scope>
    <source>
        <strain evidence="2">JCM 3272</strain>
    </source>
</reference>
<keyword evidence="2" id="KW-1185">Reference proteome</keyword>
<name>A0ABP5V5J4_9ACTN</name>
<dbReference type="Proteomes" id="UP001501444">
    <property type="component" value="Unassembled WGS sequence"/>
</dbReference>